<comment type="caution">
    <text evidence="2">The sequence shown here is derived from an EMBL/GenBank/DDBJ whole genome shotgun (WGS) entry which is preliminary data.</text>
</comment>
<dbReference type="OrthoDB" id="3436275at2"/>
<proteinExistence type="predicted"/>
<dbReference type="AlphaFoldDB" id="A0A3M0IDW0"/>
<dbReference type="Proteomes" id="UP000270471">
    <property type="component" value="Unassembled WGS sequence"/>
</dbReference>
<name>A0A3M0IDW0_9ACTN</name>
<gene>
    <name evidence="2" type="ORF">CTZ28_03255</name>
</gene>
<evidence type="ECO:0000259" key="1">
    <source>
        <dbReference type="Pfam" id="PF21806"/>
    </source>
</evidence>
<dbReference type="InterPro" id="IPR049244">
    <property type="entry name" value="DUF6879"/>
</dbReference>
<reference evidence="2 3" key="1">
    <citation type="submission" date="2017-11" db="EMBL/GenBank/DDBJ databases">
        <title>Draft genome of actinobacteria isolated from guarana (Paullinia cupana (Mart.) Ducke.</title>
        <authorList>
            <person name="Siqueira K.A."/>
            <person name="Liotti R.G."/>
            <person name="Mendes T.A.O."/>
            <person name="Soares M.A."/>
        </authorList>
    </citation>
    <scope>NUCLEOTIDE SEQUENCE [LARGE SCALE GENOMIC DNA]</scope>
    <source>
        <strain evidence="2 3">193</strain>
    </source>
</reference>
<feature type="domain" description="DUF6879" evidence="1">
    <location>
        <begin position="21"/>
        <end position="190"/>
    </location>
</feature>
<dbReference type="EMBL" id="PENI01000002">
    <property type="protein sequence ID" value="RMB86975.1"/>
    <property type="molecule type" value="Genomic_DNA"/>
</dbReference>
<sequence>MRSPLHGAVGERMALKDYYADFEKYFWHCGDLGFWKLERQQTFKEPGYDSWEAFWRGDWDESLRLLEAGRADMAEYHRKVEQNGFVARRARVVEEPLSDYMQWELHALRIRDQCGGPIHVTDADRVAQYEQDGPLPEISTLGNQVMYQALYDERGILVAALKFVDRQLVLRCRELIMSIYNAGEPLAHWFDGHVAPLPPPQRQAPR</sequence>
<evidence type="ECO:0000313" key="2">
    <source>
        <dbReference type="EMBL" id="RMB86975.1"/>
    </source>
</evidence>
<protein>
    <recommendedName>
        <fullName evidence="1">DUF6879 domain-containing protein</fullName>
    </recommendedName>
</protein>
<organism evidence="2 3">
    <name type="scientific">Streptomyces shenzhenensis</name>
    <dbReference type="NCBI Taxonomy" id="943815"/>
    <lineage>
        <taxon>Bacteria</taxon>
        <taxon>Bacillati</taxon>
        <taxon>Actinomycetota</taxon>
        <taxon>Actinomycetes</taxon>
        <taxon>Kitasatosporales</taxon>
        <taxon>Streptomycetaceae</taxon>
        <taxon>Streptomyces</taxon>
    </lineage>
</organism>
<evidence type="ECO:0000313" key="3">
    <source>
        <dbReference type="Proteomes" id="UP000270471"/>
    </source>
</evidence>
<accession>A0A3M0IDW0</accession>
<keyword evidence="3" id="KW-1185">Reference proteome</keyword>
<dbReference type="Pfam" id="PF21806">
    <property type="entry name" value="DUF6879"/>
    <property type="match status" value="1"/>
</dbReference>